<reference evidence="1 2" key="1">
    <citation type="journal article" date="2022" name="Hortic Res">
        <title>A haplotype resolved chromosomal level avocado genome allows analysis of novel avocado genes.</title>
        <authorList>
            <person name="Nath O."/>
            <person name="Fletcher S.J."/>
            <person name="Hayward A."/>
            <person name="Shaw L.M."/>
            <person name="Masouleh A.K."/>
            <person name="Furtado A."/>
            <person name="Henry R.J."/>
            <person name="Mitter N."/>
        </authorList>
    </citation>
    <scope>NUCLEOTIDE SEQUENCE [LARGE SCALE GENOMIC DNA]</scope>
    <source>
        <strain evidence="2">cv. Hass</strain>
    </source>
</reference>
<name>A0ACC2K5U5_PERAE</name>
<sequence>MAFSNPPFPLLLLFILLSAAITHATVPPSKTFIYINHGPFGDYNVEYGADYRALDIFIYPFRLCFYNTTPNAYALALRMGSRRSESPMRWVWDANRANPVRENATLSIRRDGNLVLSDADGGVAWQTGTANKGVVGLRLLPNGNLVLHDQQGRFLWQSFDHPTDTYSEISAKSKR</sequence>
<keyword evidence="2" id="KW-1185">Reference proteome</keyword>
<accession>A0ACC2K5U5</accession>
<dbReference type="Proteomes" id="UP001234297">
    <property type="component" value="Chromosome 12"/>
</dbReference>
<comment type="caution">
    <text evidence="1">The sequence shown here is derived from an EMBL/GenBank/DDBJ whole genome shotgun (WGS) entry which is preliminary data.</text>
</comment>
<proteinExistence type="predicted"/>
<evidence type="ECO:0000313" key="1">
    <source>
        <dbReference type="EMBL" id="KAJ8616482.1"/>
    </source>
</evidence>
<dbReference type="EMBL" id="CM056820">
    <property type="protein sequence ID" value="KAJ8616482.1"/>
    <property type="molecule type" value="Genomic_DNA"/>
</dbReference>
<organism evidence="1 2">
    <name type="scientific">Persea americana</name>
    <name type="common">Avocado</name>
    <dbReference type="NCBI Taxonomy" id="3435"/>
    <lineage>
        <taxon>Eukaryota</taxon>
        <taxon>Viridiplantae</taxon>
        <taxon>Streptophyta</taxon>
        <taxon>Embryophyta</taxon>
        <taxon>Tracheophyta</taxon>
        <taxon>Spermatophyta</taxon>
        <taxon>Magnoliopsida</taxon>
        <taxon>Magnoliidae</taxon>
        <taxon>Laurales</taxon>
        <taxon>Lauraceae</taxon>
        <taxon>Persea</taxon>
    </lineage>
</organism>
<protein>
    <submittedName>
        <fullName evidence="1">Uncharacterized protein</fullName>
    </submittedName>
</protein>
<gene>
    <name evidence="1" type="ORF">MRB53_035854</name>
</gene>
<evidence type="ECO:0000313" key="2">
    <source>
        <dbReference type="Proteomes" id="UP001234297"/>
    </source>
</evidence>